<evidence type="ECO:0000256" key="2">
    <source>
        <dbReference type="ARBA" id="ARBA00023043"/>
    </source>
</evidence>
<comment type="caution">
    <text evidence="4">The sequence shown here is derived from an EMBL/GenBank/DDBJ whole genome shotgun (WGS) entry which is preliminary data.</text>
</comment>
<dbReference type="PANTHER" id="PTHR24189">
    <property type="entry name" value="MYOTROPHIN"/>
    <property type="match status" value="1"/>
</dbReference>
<dbReference type="PROSITE" id="PS50297">
    <property type="entry name" value="ANK_REP_REGION"/>
    <property type="match status" value="1"/>
</dbReference>
<feature type="repeat" description="ANK" evidence="3">
    <location>
        <begin position="221"/>
        <end position="250"/>
    </location>
</feature>
<proteinExistence type="predicted"/>
<protein>
    <recommendedName>
        <fullName evidence="6">Ankyrin repeat protein</fullName>
    </recommendedName>
</protein>
<dbReference type="SMART" id="SM00248">
    <property type="entry name" value="ANK"/>
    <property type="match status" value="5"/>
</dbReference>
<dbReference type="Gene3D" id="1.25.40.20">
    <property type="entry name" value="Ankyrin repeat-containing domain"/>
    <property type="match status" value="1"/>
</dbReference>
<dbReference type="Pfam" id="PF00023">
    <property type="entry name" value="Ank"/>
    <property type="match status" value="1"/>
</dbReference>
<dbReference type="PANTHER" id="PTHR24189:SF50">
    <property type="entry name" value="ANKYRIN REPEAT AND SOCS BOX PROTEIN 2"/>
    <property type="match status" value="1"/>
</dbReference>
<dbReference type="EMBL" id="CAJVRC010000835">
    <property type="protein sequence ID" value="CAG8885948.1"/>
    <property type="molecule type" value="Genomic_DNA"/>
</dbReference>
<dbReference type="OrthoDB" id="426293at2759"/>
<dbReference type="InterPro" id="IPR002110">
    <property type="entry name" value="Ankyrin_rpt"/>
</dbReference>
<evidence type="ECO:0000313" key="4">
    <source>
        <dbReference type="EMBL" id="CAG8885948.1"/>
    </source>
</evidence>
<organism evidence="4 5">
    <name type="scientific">Penicillium egyptiacum</name>
    <dbReference type="NCBI Taxonomy" id="1303716"/>
    <lineage>
        <taxon>Eukaryota</taxon>
        <taxon>Fungi</taxon>
        <taxon>Dikarya</taxon>
        <taxon>Ascomycota</taxon>
        <taxon>Pezizomycotina</taxon>
        <taxon>Eurotiomycetes</taxon>
        <taxon>Eurotiomycetidae</taxon>
        <taxon>Eurotiales</taxon>
        <taxon>Aspergillaceae</taxon>
        <taxon>Penicillium</taxon>
    </lineage>
</organism>
<dbReference type="InterPro" id="IPR050745">
    <property type="entry name" value="Multifunctional_regulatory"/>
</dbReference>
<name>A0A9W4K3F9_9EURO</name>
<evidence type="ECO:0008006" key="6">
    <source>
        <dbReference type="Google" id="ProtNLM"/>
    </source>
</evidence>
<dbReference type="SUPFAM" id="SSF48403">
    <property type="entry name" value="Ankyrin repeat"/>
    <property type="match status" value="1"/>
</dbReference>
<dbReference type="InterPro" id="IPR036770">
    <property type="entry name" value="Ankyrin_rpt-contain_sf"/>
</dbReference>
<dbReference type="Proteomes" id="UP001154252">
    <property type="component" value="Unassembled WGS sequence"/>
</dbReference>
<evidence type="ECO:0000313" key="5">
    <source>
        <dbReference type="Proteomes" id="UP001154252"/>
    </source>
</evidence>
<keyword evidence="1" id="KW-0677">Repeat</keyword>
<gene>
    <name evidence="4" type="ORF">PEGY_LOCUS686</name>
</gene>
<dbReference type="AlphaFoldDB" id="A0A9W4K3F9"/>
<reference evidence="4" key="1">
    <citation type="submission" date="2021-07" db="EMBL/GenBank/DDBJ databases">
        <authorList>
            <person name="Branca A.L. A."/>
        </authorList>
    </citation>
    <scope>NUCLEOTIDE SEQUENCE</scope>
</reference>
<evidence type="ECO:0000256" key="1">
    <source>
        <dbReference type="ARBA" id="ARBA00022737"/>
    </source>
</evidence>
<keyword evidence="2 3" id="KW-0040">ANK repeat</keyword>
<accession>A0A9W4K3F9</accession>
<evidence type="ECO:0000256" key="3">
    <source>
        <dbReference type="PROSITE-ProRule" id="PRU00023"/>
    </source>
</evidence>
<keyword evidence="5" id="KW-1185">Reference proteome</keyword>
<dbReference type="PROSITE" id="PS50088">
    <property type="entry name" value="ANK_REPEAT"/>
    <property type="match status" value="1"/>
</dbReference>
<sequence length="275" mass="30652">MNGDILAFQEMLQSQLSSTRSTSFGIRDLYEIMIEAIGRDEIQFIKALFCHSLPMNQLHALHATEAKAKNALQIFLDNGWDINQPMGELNQFSGESQNLSASEFLKRHSSLDFTSFNYAIGDEDMTAWLLHRGADPNRRCSIDLTPLSHAAEPAAISTIRLMLSCGGDVKKGQLLHHAIDRQPDVIEVLQLLIEGGATINATMYQDDYSSWRLFYFMPLGTALHKAAELGKVGVVRYLITKGADMRITDANGCTAKECADKLGKREVILPFEKEQ</sequence>